<evidence type="ECO:0000313" key="3">
    <source>
        <dbReference type="Proteomes" id="UP000377595"/>
    </source>
</evidence>
<organism evidence="2 3">
    <name type="scientific">Acrocarpospora pleiomorpha</name>
    <dbReference type="NCBI Taxonomy" id="90975"/>
    <lineage>
        <taxon>Bacteria</taxon>
        <taxon>Bacillati</taxon>
        <taxon>Actinomycetota</taxon>
        <taxon>Actinomycetes</taxon>
        <taxon>Streptosporangiales</taxon>
        <taxon>Streptosporangiaceae</taxon>
        <taxon>Acrocarpospora</taxon>
    </lineage>
</organism>
<gene>
    <name evidence="2" type="ORF">Aple_042570</name>
</gene>
<feature type="region of interest" description="Disordered" evidence="1">
    <location>
        <begin position="86"/>
        <end position="120"/>
    </location>
</feature>
<dbReference type="EMBL" id="BLAF01000022">
    <property type="protein sequence ID" value="GES21361.1"/>
    <property type="molecule type" value="Genomic_DNA"/>
</dbReference>
<evidence type="ECO:0000313" key="2">
    <source>
        <dbReference type="EMBL" id="GES21361.1"/>
    </source>
</evidence>
<evidence type="ECO:0000256" key="1">
    <source>
        <dbReference type="SAM" id="MobiDB-lite"/>
    </source>
</evidence>
<dbReference type="AlphaFoldDB" id="A0A5M3XNY7"/>
<reference evidence="2 3" key="1">
    <citation type="submission" date="2019-10" db="EMBL/GenBank/DDBJ databases">
        <title>Whole genome shotgun sequence of Acrocarpospora pleiomorpha NBRC 16267.</title>
        <authorList>
            <person name="Ichikawa N."/>
            <person name="Kimura A."/>
            <person name="Kitahashi Y."/>
            <person name="Komaki H."/>
            <person name="Oguchi A."/>
        </authorList>
    </citation>
    <scope>NUCLEOTIDE SEQUENCE [LARGE SCALE GENOMIC DNA]</scope>
    <source>
        <strain evidence="2 3">NBRC 16267</strain>
    </source>
</reference>
<sequence>MREAVAPILVPPAVPSQAEWLAGWPARENVDQPDEMVEFDLGDIAAQKWRIFPDFGNRRTVFPDVIGSRAVGDKRFARVLAELVQEQRSETGSPDGHHQSSAAREQLDTRSALIGEGTQL</sequence>
<comment type="caution">
    <text evidence="2">The sequence shown here is derived from an EMBL/GenBank/DDBJ whole genome shotgun (WGS) entry which is preliminary data.</text>
</comment>
<dbReference type="Proteomes" id="UP000377595">
    <property type="component" value="Unassembled WGS sequence"/>
</dbReference>
<keyword evidence="3" id="KW-1185">Reference proteome</keyword>
<accession>A0A5M3XNY7</accession>
<name>A0A5M3XNY7_9ACTN</name>
<protein>
    <submittedName>
        <fullName evidence="2">Uncharacterized protein</fullName>
    </submittedName>
</protein>
<proteinExistence type="predicted"/>